<organism evidence="1 2">
    <name type="scientific">Christiangramia antarctica</name>
    <dbReference type="NCBI Taxonomy" id="2058158"/>
    <lineage>
        <taxon>Bacteria</taxon>
        <taxon>Pseudomonadati</taxon>
        <taxon>Bacteroidota</taxon>
        <taxon>Flavobacteriia</taxon>
        <taxon>Flavobacteriales</taxon>
        <taxon>Flavobacteriaceae</taxon>
        <taxon>Christiangramia</taxon>
    </lineage>
</organism>
<name>A0ABW5X4J2_9FLAO</name>
<proteinExistence type="predicted"/>
<dbReference type="EMBL" id="JBHUOJ010000016">
    <property type="protein sequence ID" value="MFD2833185.1"/>
    <property type="molecule type" value="Genomic_DNA"/>
</dbReference>
<evidence type="ECO:0000313" key="2">
    <source>
        <dbReference type="Proteomes" id="UP001597438"/>
    </source>
</evidence>
<accession>A0ABW5X4J2</accession>
<dbReference type="Proteomes" id="UP001597438">
    <property type="component" value="Unassembled WGS sequence"/>
</dbReference>
<protein>
    <submittedName>
        <fullName evidence="1">Uncharacterized protein</fullName>
    </submittedName>
</protein>
<keyword evidence="2" id="KW-1185">Reference proteome</keyword>
<evidence type="ECO:0000313" key="1">
    <source>
        <dbReference type="EMBL" id="MFD2833185.1"/>
    </source>
</evidence>
<dbReference type="RefSeq" id="WP_251740951.1">
    <property type="nucleotide sequence ID" value="NZ_JBHUOJ010000016.1"/>
</dbReference>
<gene>
    <name evidence="1" type="ORF">ACFSYS_07770</name>
</gene>
<sequence length="70" mass="8027">MEFRWSGLRSRFRIGNVALRLRSGQVLLSRASGRVNGMERRNWEWCPRLFQGSAADRNAALREMEGGCAE</sequence>
<reference evidence="2" key="1">
    <citation type="journal article" date="2019" name="Int. J. Syst. Evol. Microbiol.">
        <title>The Global Catalogue of Microorganisms (GCM) 10K type strain sequencing project: providing services to taxonomists for standard genome sequencing and annotation.</title>
        <authorList>
            <consortium name="The Broad Institute Genomics Platform"/>
            <consortium name="The Broad Institute Genome Sequencing Center for Infectious Disease"/>
            <person name="Wu L."/>
            <person name="Ma J."/>
        </authorList>
    </citation>
    <scope>NUCLEOTIDE SEQUENCE [LARGE SCALE GENOMIC DNA]</scope>
    <source>
        <strain evidence="2">KCTC 52925</strain>
    </source>
</reference>
<comment type="caution">
    <text evidence="1">The sequence shown here is derived from an EMBL/GenBank/DDBJ whole genome shotgun (WGS) entry which is preliminary data.</text>
</comment>